<proteinExistence type="predicted"/>
<keyword evidence="2" id="KW-1185">Reference proteome</keyword>
<name>A0ABW2B574_9RHOB</name>
<dbReference type="InterPro" id="IPR036249">
    <property type="entry name" value="Thioredoxin-like_sf"/>
</dbReference>
<sequence length="123" mass="13698">MLLRALLLPAFVVAGWVQVASAELALVMVEEKGCIWCARWDREIAPKYPKTAEGRAAPLRRYDIDTPVPTDLAFTGPLRFTPTFVLVEDGRELSRIEGYPGEDFFWGLLGAMITRADPGITMN</sequence>
<gene>
    <name evidence="1" type="ORF">ACFQFQ_17505</name>
</gene>
<dbReference type="Gene3D" id="3.40.30.10">
    <property type="entry name" value="Glutaredoxin"/>
    <property type="match status" value="1"/>
</dbReference>
<dbReference type="Proteomes" id="UP001596353">
    <property type="component" value="Unassembled WGS sequence"/>
</dbReference>
<accession>A0ABW2B574</accession>
<reference evidence="2" key="1">
    <citation type="journal article" date="2019" name="Int. J. Syst. Evol. Microbiol.">
        <title>The Global Catalogue of Microorganisms (GCM) 10K type strain sequencing project: providing services to taxonomists for standard genome sequencing and annotation.</title>
        <authorList>
            <consortium name="The Broad Institute Genomics Platform"/>
            <consortium name="The Broad Institute Genome Sequencing Center for Infectious Disease"/>
            <person name="Wu L."/>
            <person name="Ma J."/>
        </authorList>
    </citation>
    <scope>NUCLEOTIDE SEQUENCE [LARGE SCALE GENOMIC DNA]</scope>
    <source>
        <strain evidence="2">CCUG 66188</strain>
    </source>
</reference>
<comment type="caution">
    <text evidence="1">The sequence shown here is derived from an EMBL/GenBank/DDBJ whole genome shotgun (WGS) entry which is preliminary data.</text>
</comment>
<dbReference type="EMBL" id="JBHSWG010000001">
    <property type="protein sequence ID" value="MFC6760875.1"/>
    <property type="molecule type" value="Genomic_DNA"/>
</dbReference>
<evidence type="ECO:0000313" key="1">
    <source>
        <dbReference type="EMBL" id="MFC6760875.1"/>
    </source>
</evidence>
<dbReference type="SUPFAM" id="SSF52833">
    <property type="entry name" value="Thioredoxin-like"/>
    <property type="match status" value="1"/>
</dbReference>
<organism evidence="1 2">
    <name type="scientific">Sulfitobacter porphyrae</name>
    <dbReference type="NCBI Taxonomy" id="1246864"/>
    <lineage>
        <taxon>Bacteria</taxon>
        <taxon>Pseudomonadati</taxon>
        <taxon>Pseudomonadota</taxon>
        <taxon>Alphaproteobacteria</taxon>
        <taxon>Rhodobacterales</taxon>
        <taxon>Roseobacteraceae</taxon>
        <taxon>Sulfitobacter</taxon>
    </lineage>
</organism>
<evidence type="ECO:0000313" key="2">
    <source>
        <dbReference type="Proteomes" id="UP001596353"/>
    </source>
</evidence>
<evidence type="ECO:0008006" key="3">
    <source>
        <dbReference type="Google" id="ProtNLM"/>
    </source>
</evidence>
<protein>
    <recommendedName>
        <fullName evidence="3">Regulatory protein SoxS</fullName>
    </recommendedName>
</protein>